<dbReference type="Pfam" id="PF00071">
    <property type="entry name" value="Ras"/>
    <property type="match status" value="1"/>
</dbReference>
<dbReference type="SMART" id="SM00176">
    <property type="entry name" value="RAN"/>
    <property type="match status" value="1"/>
</dbReference>
<dbReference type="InterPro" id="IPR005225">
    <property type="entry name" value="Small_GTP-bd"/>
</dbReference>
<proteinExistence type="predicted"/>
<dbReference type="GO" id="GO:0005737">
    <property type="term" value="C:cytoplasm"/>
    <property type="evidence" value="ECO:0007669"/>
    <property type="project" value="UniProtKB-SubCell"/>
</dbReference>
<keyword evidence="7" id="KW-0342">GTP-binding</keyword>
<dbReference type="InterPro" id="IPR011992">
    <property type="entry name" value="EF-hand-dom_pair"/>
</dbReference>
<dbReference type="SMART" id="SM00175">
    <property type="entry name" value="RAB"/>
    <property type="match status" value="1"/>
</dbReference>
<dbReference type="NCBIfam" id="TIGR00231">
    <property type="entry name" value="small_GTP"/>
    <property type="match status" value="1"/>
</dbReference>
<dbReference type="InterPro" id="IPR050227">
    <property type="entry name" value="Rab"/>
</dbReference>
<evidence type="ECO:0000256" key="4">
    <source>
        <dbReference type="ARBA" id="ARBA00022741"/>
    </source>
</evidence>
<evidence type="ECO:0000256" key="5">
    <source>
        <dbReference type="ARBA" id="ARBA00022837"/>
    </source>
</evidence>
<evidence type="ECO:0000256" key="2">
    <source>
        <dbReference type="ARBA" id="ARBA00022490"/>
    </source>
</evidence>
<dbReference type="KEGG" id="caua:113042888"/>
<dbReference type="SUPFAM" id="SSF47473">
    <property type="entry name" value="EF-hand"/>
    <property type="match status" value="1"/>
</dbReference>
<dbReference type="PANTHER" id="PTHR47977">
    <property type="entry name" value="RAS-RELATED PROTEIN RAB"/>
    <property type="match status" value="1"/>
</dbReference>
<keyword evidence="10" id="KW-1185">Reference proteome</keyword>
<feature type="compositionally biased region" description="Polar residues" evidence="8">
    <location>
        <begin position="371"/>
        <end position="380"/>
    </location>
</feature>
<dbReference type="RefSeq" id="XP_026057671.1">
    <property type="nucleotide sequence ID" value="XM_026201886.1"/>
</dbReference>
<dbReference type="SMART" id="SM00173">
    <property type="entry name" value="RAS"/>
    <property type="match status" value="1"/>
</dbReference>
<feature type="compositionally biased region" description="Basic and acidic residues" evidence="8">
    <location>
        <begin position="427"/>
        <end position="436"/>
    </location>
</feature>
<evidence type="ECO:0000256" key="3">
    <source>
        <dbReference type="ARBA" id="ARBA00022723"/>
    </source>
</evidence>
<dbReference type="SUPFAM" id="SSF52540">
    <property type="entry name" value="P-loop containing nucleoside triphosphate hydrolases"/>
    <property type="match status" value="1"/>
</dbReference>
<dbReference type="Gene3D" id="3.40.50.300">
    <property type="entry name" value="P-loop containing nucleotide triphosphate hydrolases"/>
    <property type="match status" value="1"/>
</dbReference>
<reference evidence="11" key="1">
    <citation type="submission" date="2025-08" db="UniProtKB">
        <authorList>
            <consortium name="RefSeq"/>
        </authorList>
    </citation>
    <scope>IDENTIFICATION</scope>
    <source>
        <strain evidence="11">Wakin</strain>
        <tissue evidence="11">Muscle</tissue>
    </source>
</reference>
<dbReference type="Gene3D" id="1.10.238.10">
    <property type="entry name" value="EF-hand"/>
    <property type="match status" value="1"/>
</dbReference>
<dbReference type="PROSITE" id="PS51420">
    <property type="entry name" value="RHO"/>
    <property type="match status" value="1"/>
</dbReference>
<dbReference type="GO" id="GO:0003924">
    <property type="term" value="F:GTPase activity"/>
    <property type="evidence" value="ECO:0007669"/>
    <property type="project" value="InterPro"/>
</dbReference>
<protein>
    <submittedName>
        <fullName evidence="11">EF-hand calcium-binding domain-containing protein 4A-like</fullName>
    </submittedName>
</protein>
<evidence type="ECO:0000256" key="7">
    <source>
        <dbReference type="ARBA" id="ARBA00023134"/>
    </source>
</evidence>
<dbReference type="InterPro" id="IPR001806">
    <property type="entry name" value="Small_GTPase"/>
</dbReference>
<keyword evidence="2" id="KW-0963">Cytoplasm</keyword>
<dbReference type="PROSITE" id="PS00018">
    <property type="entry name" value="EF_HAND_1"/>
    <property type="match status" value="1"/>
</dbReference>
<dbReference type="PROSITE" id="PS50222">
    <property type="entry name" value="EF_HAND_2"/>
    <property type="match status" value="1"/>
</dbReference>
<dbReference type="AlphaFoldDB" id="A0A6P6JC08"/>
<dbReference type="PROSITE" id="PS51421">
    <property type="entry name" value="RAS"/>
    <property type="match status" value="1"/>
</dbReference>
<feature type="region of interest" description="Disordered" evidence="8">
    <location>
        <begin position="364"/>
        <end position="445"/>
    </location>
</feature>
<dbReference type="SMART" id="SM00054">
    <property type="entry name" value="EFh"/>
    <property type="match status" value="2"/>
</dbReference>
<evidence type="ECO:0000256" key="8">
    <source>
        <dbReference type="SAM" id="MobiDB-lite"/>
    </source>
</evidence>
<dbReference type="GO" id="GO:0005509">
    <property type="term" value="F:calcium ion binding"/>
    <property type="evidence" value="ECO:0007669"/>
    <property type="project" value="InterPro"/>
</dbReference>
<dbReference type="FunFam" id="3.40.50.300:FF:001348">
    <property type="entry name" value="Ras and EF-hand domain-containing protein"/>
    <property type="match status" value="1"/>
</dbReference>
<evidence type="ECO:0000313" key="10">
    <source>
        <dbReference type="Proteomes" id="UP000515129"/>
    </source>
</evidence>
<evidence type="ECO:0000313" key="11">
    <source>
        <dbReference type="RefSeq" id="XP_026057671.1"/>
    </source>
</evidence>
<accession>A0A6P6JC08</accession>
<feature type="compositionally biased region" description="Polar residues" evidence="8">
    <location>
        <begin position="36"/>
        <end position="45"/>
    </location>
</feature>
<gene>
    <name evidence="11" type="primary">LOC113042888</name>
</gene>
<keyword evidence="5" id="KW-0106">Calcium</keyword>
<dbReference type="GO" id="GO:0005525">
    <property type="term" value="F:GTP binding"/>
    <property type="evidence" value="ECO:0007669"/>
    <property type="project" value="UniProtKB-KW"/>
</dbReference>
<dbReference type="PROSITE" id="PS51419">
    <property type="entry name" value="RAB"/>
    <property type="match status" value="1"/>
</dbReference>
<dbReference type="SMART" id="SM00174">
    <property type="entry name" value="RHO"/>
    <property type="match status" value="1"/>
</dbReference>
<sequence>MSGWLKDGVVLEGTGSGQMSPRSSLRSPLPNRTARLHSSNDATSPDSDRMSKAKELFELCDKEGKGFITKRDMQRLQQELPLSPEQLESVFESLDRDRNGYLTPLEFHTGLGELVGSGPEERTESGGGEMVREERIEPMQIRFTHILMELGADKLFKDQWELCTLWCELQRDKPELLGVLEEVLSYTVSHLQDALKERDNLEQALRRREEDHDRVVRSMYEDMESQLKEEREKRQALDSVKQGDKKEQLLQELKMREQELEFTLTKQRELENRINSLSTDQTDTRGENRRLQNINQQLQDQLDKSREELQHALSQLQQLQNTIKQQQKGKERDVLKVSRNMQKERESLMRQLDLLRDMNKRLRDDKDAHQTQKMTAQMKNPLQRKESILGNYFPPRKSAKRQLMDNPNDESEDSDSSLTDSSPKRLSIAEEREDKTTCQSEKTTSTLHDPERVFKVVFLGNSAVGKSSFIHHYCSGHFPNNLASTVGMDFQVRSVMLDSTPVALQLWDTAGQERFHSVTQQYFRRADGIIAMYDLTHEASFTAVCHWLDQVQENMAEGACLMLLGNKTDLVSADRREVTRAQGRRLAEQYQAVFYECSAKSGQQVEEAMTHLTRLLASQEDKQCESVLRLDVSSNRERCCK</sequence>
<comment type="subcellular location">
    <subcellularLocation>
        <location evidence="1">Cytoplasm</location>
    </subcellularLocation>
</comment>
<dbReference type="CDD" id="cd00154">
    <property type="entry name" value="Rab"/>
    <property type="match status" value="1"/>
</dbReference>
<dbReference type="InterPro" id="IPR002048">
    <property type="entry name" value="EF_hand_dom"/>
</dbReference>
<dbReference type="InterPro" id="IPR018247">
    <property type="entry name" value="EF_Hand_1_Ca_BS"/>
</dbReference>
<feature type="region of interest" description="Disordered" evidence="8">
    <location>
        <begin position="1"/>
        <end position="50"/>
    </location>
</feature>
<organism evidence="10 11">
    <name type="scientific">Carassius auratus</name>
    <name type="common">Goldfish</name>
    <dbReference type="NCBI Taxonomy" id="7957"/>
    <lineage>
        <taxon>Eukaryota</taxon>
        <taxon>Metazoa</taxon>
        <taxon>Chordata</taxon>
        <taxon>Craniata</taxon>
        <taxon>Vertebrata</taxon>
        <taxon>Euteleostomi</taxon>
        <taxon>Actinopterygii</taxon>
        <taxon>Neopterygii</taxon>
        <taxon>Teleostei</taxon>
        <taxon>Ostariophysi</taxon>
        <taxon>Cypriniformes</taxon>
        <taxon>Cyprinidae</taxon>
        <taxon>Cyprininae</taxon>
        <taxon>Carassius</taxon>
    </lineage>
</organism>
<evidence type="ECO:0000259" key="9">
    <source>
        <dbReference type="PROSITE" id="PS50222"/>
    </source>
</evidence>
<dbReference type="OrthoDB" id="9989112at2759"/>
<evidence type="ECO:0000256" key="6">
    <source>
        <dbReference type="ARBA" id="ARBA00023054"/>
    </source>
</evidence>
<evidence type="ECO:0000256" key="1">
    <source>
        <dbReference type="ARBA" id="ARBA00004496"/>
    </source>
</evidence>
<feature type="domain" description="EF-hand" evidence="9">
    <location>
        <begin position="82"/>
        <end position="117"/>
    </location>
</feature>
<dbReference type="Proteomes" id="UP000515129">
    <property type="component" value="Chromosome 25"/>
</dbReference>
<dbReference type="CDD" id="cd00051">
    <property type="entry name" value="EFh"/>
    <property type="match status" value="1"/>
</dbReference>
<dbReference type="GeneID" id="113042888"/>
<dbReference type="Pfam" id="PF13499">
    <property type="entry name" value="EF-hand_7"/>
    <property type="match status" value="1"/>
</dbReference>
<name>A0A6P6JC08_CARAU</name>
<keyword evidence="6" id="KW-0175">Coiled coil</keyword>
<dbReference type="PRINTS" id="PR00449">
    <property type="entry name" value="RASTRNSFRMNG"/>
</dbReference>
<dbReference type="InterPro" id="IPR027417">
    <property type="entry name" value="P-loop_NTPase"/>
</dbReference>
<feature type="compositionally biased region" description="Low complexity" evidence="8">
    <location>
        <begin position="20"/>
        <end position="30"/>
    </location>
</feature>
<keyword evidence="3" id="KW-0479">Metal-binding</keyword>
<dbReference type="SMART" id="SM00177">
    <property type="entry name" value="ARF"/>
    <property type="match status" value="1"/>
</dbReference>
<keyword evidence="4" id="KW-0547">Nucleotide-binding</keyword>